<comment type="caution">
    <text evidence="6">The sequence shown here is derived from an EMBL/GenBank/DDBJ whole genome shotgun (WGS) entry which is preliminary data.</text>
</comment>
<feature type="region of interest" description="Disordered" evidence="5">
    <location>
        <begin position="1"/>
        <end position="74"/>
    </location>
</feature>
<dbReference type="GO" id="GO:0005737">
    <property type="term" value="C:cytoplasm"/>
    <property type="evidence" value="ECO:0007669"/>
    <property type="project" value="UniProtKB-SubCell"/>
</dbReference>
<dbReference type="GO" id="GO:0044727">
    <property type="term" value="P:epigenetic programing of male pronucleus"/>
    <property type="evidence" value="ECO:0007669"/>
    <property type="project" value="TreeGrafter"/>
</dbReference>
<dbReference type="EMBL" id="BEYU01000111">
    <property type="protein sequence ID" value="GBG32027.1"/>
    <property type="molecule type" value="Genomic_DNA"/>
</dbReference>
<feature type="region of interest" description="Disordered" evidence="5">
    <location>
        <begin position="210"/>
        <end position="239"/>
    </location>
</feature>
<evidence type="ECO:0000256" key="2">
    <source>
        <dbReference type="ARBA" id="ARBA00004496"/>
    </source>
</evidence>
<accession>A0A2R5GMC0</accession>
<gene>
    <name evidence="6" type="ORF">FCC1311_082522</name>
</gene>
<dbReference type="GO" id="GO:0042393">
    <property type="term" value="F:histone binding"/>
    <property type="evidence" value="ECO:0007669"/>
    <property type="project" value="TreeGrafter"/>
</dbReference>
<dbReference type="PANTHER" id="PTHR35678:SF1">
    <property type="entry name" value="PROTEIN STPG4"/>
    <property type="match status" value="1"/>
</dbReference>
<keyword evidence="4" id="KW-0539">Nucleus</keyword>
<evidence type="ECO:0000256" key="5">
    <source>
        <dbReference type="SAM" id="MobiDB-lite"/>
    </source>
</evidence>
<keyword evidence="7" id="KW-1185">Reference proteome</keyword>
<dbReference type="Pfam" id="PF07004">
    <property type="entry name" value="SHIPPO-rpt"/>
    <property type="match status" value="2"/>
</dbReference>
<reference evidence="6 7" key="1">
    <citation type="submission" date="2017-12" db="EMBL/GenBank/DDBJ databases">
        <title>Sequencing, de novo assembly and annotation of complete genome of a new Thraustochytrid species, strain FCC1311.</title>
        <authorList>
            <person name="Sedici K."/>
            <person name="Godart F."/>
            <person name="Aiese Cigliano R."/>
            <person name="Sanseverino W."/>
            <person name="Barakat M."/>
            <person name="Ortet P."/>
            <person name="Marechal E."/>
            <person name="Cagnac O."/>
            <person name="Amato A."/>
        </authorList>
    </citation>
    <scope>NUCLEOTIDE SEQUENCE [LARGE SCALE GENOMIC DNA]</scope>
</reference>
<evidence type="ECO:0000313" key="6">
    <source>
        <dbReference type="EMBL" id="GBG32027.1"/>
    </source>
</evidence>
<name>A0A2R5GMC0_9STRA</name>
<evidence type="ECO:0000256" key="1">
    <source>
        <dbReference type="ARBA" id="ARBA00004123"/>
    </source>
</evidence>
<dbReference type="Proteomes" id="UP000241890">
    <property type="component" value="Unassembled WGS sequence"/>
</dbReference>
<keyword evidence="3" id="KW-0963">Cytoplasm</keyword>
<protein>
    <submittedName>
        <fullName evidence="6">O6-methylguanine-induced apoptosis 2</fullName>
    </submittedName>
</protein>
<organism evidence="6 7">
    <name type="scientific">Hondaea fermentalgiana</name>
    <dbReference type="NCBI Taxonomy" id="2315210"/>
    <lineage>
        <taxon>Eukaryota</taxon>
        <taxon>Sar</taxon>
        <taxon>Stramenopiles</taxon>
        <taxon>Bigyra</taxon>
        <taxon>Labyrinthulomycetes</taxon>
        <taxon>Thraustochytrida</taxon>
        <taxon>Thraustochytriidae</taxon>
        <taxon>Hondaea</taxon>
    </lineage>
</organism>
<feature type="compositionally biased region" description="Basic and acidic residues" evidence="5">
    <location>
        <begin position="42"/>
        <end position="51"/>
    </location>
</feature>
<dbReference type="GO" id="GO:0003682">
    <property type="term" value="F:chromatin binding"/>
    <property type="evidence" value="ECO:0007669"/>
    <property type="project" value="TreeGrafter"/>
</dbReference>
<evidence type="ECO:0000313" key="7">
    <source>
        <dbReference type="Proteomes" id="UP000241890"/>
    </source>
</evidence>
<comment type="subcellular location">
    <subcellularLocation>
        <location evidence="2">Cytoplasm</location>
    </subcellularLocation>
    <subcellularLocation>
        <location evidence="1">Nucleus</location>
    </subcellularLocation>
</comment>
<evidence type="ECO:0000256" key="3">
    <source>
        <dbReference type="ARBA" id="ARBA00022490"/>
    </source>
</evidence>
<dbReference type="OrthoDB" id="186871at2759"/>
<dbReference type="InParanoid" id="A0A2R5GMC0"/>
<dbReference type="AlphaFoldDB" id="A0A2R5GMC0"/>
<dbReference type="GO" id="GO:0005634">
    <property type="term" value="C:nucleus"/>
    <property type="evidence" value="ECO:0007669"/>
    <property type="project" value="UniProtKB-SubCell"/>
</dbReference>
<sequence length="337" mass="36614">MPQQNTCRSKKKKRTPHSIPSRYETVLSTTPGVGKGFGKSSTRFEDHRNVHDLPGPGAYHRPGSITKSTETEGAMSYSRKGYGAIVSKTERFGREREEDELPPGPGYYTIETTILSSAQDFSVGGTAAFKCAPRPVTAGPFAGKDIPSPGQYDLCRTYTPRYKKSMRSSAFASETQRGWVIRNEAPAPGAYDVPAQTRWASAAGASSAFRSASQRGADLVPRSRLGTPAPGQYDGMSKPIKPKNETVHPSPMFANTGLDRFGKPYLKRTLQEETPAPGHYGAIPVDPISRAAAVSAFKTSVRKSMARARELPGPAYYSPTKVAEKRSFHLNAGTHWV</sequence>
<evidence type="ECO:0000256" key="4">
    <source>
        <dbReference type="ARBA" id="ARBA00023242"/>
    </source>
</evidence>
<dbReference type="PANTHER" id="PTHR35678">
    <property type="entry name" value="PROTEIN STPG4"/>
    <property type="match status" value="1"/>
</dbReference>
<proteinExistence type="predicted"/>
<dbReference type="InterPro" id="IPR010736">
    <property type="entry name" value="SHIPPO-rpt"/>
</dbReference>